<dbReference type="Gene3D" id="3.20.20.80">
    <property type="entry name" value="Glycosidases"/>
    <property type="match status" value="1"/>
</dbReference>
<dbReference type="RefSeq" id="WP_090701238.1">
    <property type="nucleotide sequence ID" value="NZ_FNHH01000005.1"/>
</dbReference>
<organism evidence="3 4">
    <name type="scientific">Daejeonella rubra</name>
    <dbReference type="NCBI Taxonomy" id="990371"/>
    <lineage>
        <taxon>Bacteria</taxon>
        <taxon>Pseudomonadati</taxon>
        <taxon>Bacteroidota</taxon>
        <taxon>Sphingobacteriia</taxon>
        <taxon>Sphingobacteriales</taxon>
        <taxon>Sphingobacteriaceae</taxon>
        <taxon>Daejeonella</taxon>
    </lineage>
</organism>
<dbReference type="Gene3D" id="2.60.40.10">
    <property type="entry name" value="Immunoglobulins"/>
    <property type="match status" value="1"/>
</dbReference>
<dbReference type="EMBL" id="FNHH01000005">
    <property type="protein sequence ID" value="SDM03996.1"/>
    <property type="molecule type" value="Genomic_DNA"/>
</dbReference>
<dbReference type="PANTHER" id="PTHR43405:SF1">
    <property type="entry name" value="GLYCOSYL HYDROLASE DIGH"/>
    <property type="match status" value="1"/>
</dbReference>
<dbReference type="Pfam" id="PF02638">
    <property type="entry name" value="GHL10"/>
    <property type="match status" value="1"/>
</dbReference>
<reference evidence="4" key="1">
    <citation type="submission" date="2016-10" db="EMBL/GenBank/DDBJ databases">
        <authorList>
            <person name="Varghese N."/>
            <person name="Submissions S."/>
        </authorList>
    </citation>
    <scope>NUCLEOTIDE SEQUENCE [LARGE SCALE GENOMIC DNA]</scope>
    <source>
        <strain evidence="4">DSM 24536</strain>
    </source>
</reference>
<evidence type="ECO:0000313" key="3">
    <source>
        <dbReference type="EMBL" id="SDM03996.1"/>
    </source>
</evidence>
<name>A0A1G9PYZ3_9SPHI</name>
<dbReference type="InterPro" id="IPR013783">
    <property type="entry name" value="Ig-like_fold"/>
</dbReference>
<proteinExistence type="predicted"/>
<evidence type="ECO:0000313" key="4">
    <source>
        <dbReference type="Proteomes" id="UP000199226"/>
    </source>
</evidence>
<dbReference type="PANTHER" id="PTHR43405">
    <property type="entry name" value="GLYCOSYL HYDROLASE DIGH"/>
    <property type="match status" value="1"/>
</dbReference>
<dbReference type="SUPFAM" id="SSF49265">
    <property type="entry name" value="Fibronectin type III"/>
    <property type="match status" value="1"/>
</dbReference>
<dbReference type="InterPro" id="IPR003790">
    <property type="entry name" value="GHL10"/>
</dbReference>
<keyword evidence="3" id="KW-0449">Lipoprotein</keyword>
<feature type="domain" description="Fibronectin type-III" evidence="2">
    <location>
        <begin position="410"/>
        <end position="510"/>
    </location>
</feature>
<sequence length="510" mass="58361">MLKNILFIIAFIIAVPLISKSQSTIHPKREFRGVWVATVANIDWPSRPGLSADIQKTEFLRILDQHQKTGVNAIMLQIRPATDALYGKGRELWSRFLTGNQGQAPVPYYDPLDFAIAEAHKRGMELHAWFNPYRATFNLIDAHTSASHITKQKPEWFFTYGGKKLFNPGLPEVRQYIVGVIMDVVKNYDIDGVHFDDYFYPYPEVNQPLRDSETFYKYGAGFKNIDDWRRNNVDTLIHVVSDSIHAAKKYVKFGISPFGIWRNKTQDPEGSESNGFDGYGKLYANARKWAQSGWLDYLNPQIYFPFGYQVAPYDKLVDWWSNNAFGKHVYIGQGVYRAMENRPGWSNRRQIPDQIRYLRKNENVQGSVFFSSKSVTNNLAGVQDSLRSNFYRYPALQPAMTWLDAVNPNAPRELRAKLVPKGVEISWNEPLEASDGDTAYGYVVYRFNRGEKIDVEQAHHILNISFSSAVTTFTDNAVSANHSYIYVVTAIDRLKNESQHSNAVSATVQF</sequence>
<dbReference type="AlphaFoldDB" id="A0A1G9PYZ3"/>
<dbReference type="InterPro" id="IPR017853">
    <property type="entry name" value="GH"/>
</dbReference>
<evidence type="ECO:0000256" key="1">
    <source>
        <dbReference type="ARBA" id="ARBA00022729"/>
    </source>
</evidence>
<dbReference type="InterPro" id="IPR003961">
    <property type="entry name" value="FN3_dom"/>
</dbReference>
<dbReference type="Proteomes" id="UP000199226">
    <property type="component" value="Unassembled WGS sequence"/>
</dbReference>
<dbReference type="SUPFAM" id="SSF51445">
    <property type="entry name" value="(Trans)glycosidases"/>
    <property type="match status" value="1"/>
</dbReference>
<dbReference type="OrthoDB" id="9773203at2"/>
<gene>
    <name evidence="3" type="ORF">SAMN05421813_10546</name>
</gene>
<dbReference type="InterPro" id="IPR052177">
    <property type="entry name" value="Divisome_Glycosyl_Hydrolase"/>
</dbReference>
<dbReference type="PROSITE" id="PS50853">
    <property type="entry name" value="FN3"/>
    <property type="match status" value="1"/>
</dbReference>
<dbReference type="InterPro" id="IPR036116">
    <property type="entry name" value="FN3_sf"/>
</dbReference>
<accession>A0A1G9PYZ3</accession>
<keyword evidence="1" id="KW-0732">Signal</keyword>
<evidence type="ECO:0000259" key="2">
    <source>
        <dbReference type="PROSITE" id="PS50853"/>
    </source>
</evidence>
<protein>
    <submittedName>
        <fullName evidence="3">Uncharacterized lipoprotein YddW, UPF0748 family</fullName>
    </submittedName>
</protein>
<keyword evidence="4" id="KW-1185">Reference proteome</keyword>